<accession>A0A9P7A334</accession>
<reference evidence="1" key="1">
    <citation type="journal article" date="2020" name="New Phytol.">
        <title>Comparative genomics reveals dynamic genome evolution in host specialist ectomycorrhizal fungi.</title>
        <authorList>
            <person name="Lofgren L.A."/>
            <person name="Nguyen N.H."/>
            <person name="Vilgalys R."/>
            <person name="Ruytinx J."/>
            <person name="Liao H.L."/>
            <person name="Branco S."/>
            <person name="Kuo A."/>
            <person name="LaButti K."/>
            <person name="Lipzen A."/>
            <person name="Andreopoulos W."/>
            <person name="Pangilinan J."/>
            <person name="Riley R."/>
            <person name="Hundley H."/>
            <person name="Na H."/>
            <person name="Barry K."/>
            <person name="Grigoriev I.V."/>
            <person name="Stajich J.E."/>
            <person name="Kennedy P.G."/>
        </authorList>
    </citation>
    <scope>NUCLEOTIDE SEQUENCE</scope>
    <source>
        <strain evidence="1">DOB743</strain>
    </source>
</reference>
<dbReference type="EMBL" id="JABBWD010000005">
    <property type="protein sequence ID" value="KAG1781549.1"/>
    <property type="molecule type" value="Genomic_DNA"/>
</dbReference>
<evidence type="ECO:0000313" key="2">
    <source>
        <dbReference type="Proteomes" id="UP000714275"/>
    </source>
</evidence>
<dbReference type="PANTHER" id="PTHR10622:SF13">
    <property type="entry name" value="NACHT DOMAIN-CONTAINING PROTEIN"/>
    <property type="match status" value="1"/>
</dbReference>
<organism evidence="1 2">
    <name type="scientific">Suillus placidus</name>
    <dbReference type="NCBI Taxonomy" id="48579"/>
    <lineage>
        <taxon>Eukaryota</taxon>
        <taxon>Fungi</taxon>
        <taxon>Dikarya</taxon>
        <taxon>Basidiomycota</taxon>
        <taxon>Agaricomycotina</taxon>
        <taxon>Agaricomycetes</taxon>
        <taxon>Agaricomycetidae</taxon>
        <taxon>Boletales</taxon>
        <taxon>Suillineae</taxon>
        <taxon>Suillaceae</taxon>
        <taxon>Suillus</taxon>
    </lineage>
</organism>
<dbReference type="PANTHER" id="PTHR10622">
    <property type="entry name" value="HET DOMAIN-CONTAINING PROTEIN"/>
    <property type="match status" value="1"/>
</dbReference>
<comment type="caution">
    <text evidence="1">The sequence shown here is derived from an EMBL/GenBank/DDBJ whole genome shotgun (WGS) entry which is preliminary data.</text>
</comment>
<protein>
    <submittedName>
        <fullName evidence="1">Uncharacterized protein</fullName>
    </submittedName>
</protein>
<keyword evidence="2" id="KW-1185">Reference proteome</keyword>
<dbReference type="OrthoDB" id="2688706at2759"/>
<dbReference type="AlphaFoldDB" id="A0A9P7A334"/>
<name>A0A9P7A334_9AGAM</name>
<evidence type="ECO:0000313" key="1">
    <source>
        <dbReference type="EMBL" id="KAG1781549.1"/>
    </source>
</evidence>
<dbReference type="Proteomes" id="UP000714275">
    <property type="component" value="Unassembled WGS sequence"/>
</dbReference>
<sequence>MRGTREKLQWASSHVTTLHEDIAYSLLGIFGVRLPVIYGEKKQNSLGRLLQEIVAHSGDITGSAMLAAISFRRQSVSQLRHTVAVESTLKLYTLHDSISAPWTSGHSLVAVFLPKNGDSDLTFLSIT</sequence>
<gene>
    <name evidence="1" type="ORF">EV702DRAFT_1071617</name>
</gene>
<proteinExistence type="predicted"/>